<gene>
    <name evidence="2" type="ORF">DM484_27905</name>
</gene>
<sequence length="172" mass="19119">MPLHWVYPGNFQIKLYRSGWKNDRSFDRIVADIGGGNFPSVSDPIEGGFTIKANTLNKVREQDVRPLIVLGTSSPIGHDTELQGIRLSRGDTLVAGVSLFDDWQRAPISSNNWYQIPPDIQIPEGLILVKGSRPTKAGAYHFTLGPAEKMTLRHFIVLLTPLANDSRIVRAE</sequence>
<dbReference type="InterPro" id="IPR041018">
    <property type="entry name" value="ADPRTs_Tse2"/>
</dbReference>
<protein>
    <recommendedName>
        <fullName evidence="1">Tse2 ADP-ribosyltransferase toxin domain-containing protein</fullName>
    </recommendedName>
</protein>
<evidence type="ECO:0000313" key="2">
    <source>
        <dbReference type="EMBL" id="PZN70782.1"/>
    </source>
</evidence>
<organism evidence="2 3">
    <name type="scientific">Candidatus Methylumidiphilus alinenensis</name>
    <dbReference type="NCBI Taxonomy" id="2202197"/>
    <lineage>
        <taxon>Bacteria</taxon>
        <taxon>Pseudomonadati</taxon>
        <taxon>Pseudomonadota</taxon>
        <taxon>Gammaproteobacteria</taxon>
        <taxon>Methylococcales</taxon>
        <taxon>Candidatus Methylumidiphilus</taxon>
    </lineage>
</organism>
<dbReference type="EMBL" id="QJPH01000543">
    <property type="protein sequence ID" value="PZN70782.1"/>
    <property type="molecule type" value="Genomic_DNA"/>
</dbReference>
<feature type="domain" description="Tse2 ADP-ribosyltransferase toxin" evidence="1">
    <location>
        <begin position="110"/>
        <end position="158"/>
    </location>
</feature>
<dbReference type="Pfam" id="PF18648">
    <property type="entry name" value="ADPRTs_Tse2"/>
    <property type="match status" value="1"/>
</dbReference>
<evidence type="ECO:0000259" key="1">
    <source>
        <dbReference type="Pfam" id="PF18648"/>
    </source>
</evidence>
<dbReference type="Proteomes" id="UP000249396">
    <property type="component" value="Unassembled WGS sequence"/>
</dbReference>
<dbReference type="AlphaFoldDB" id="A0A2W4QEZ8"/>
<name>A0A2W4QEZ8_9GAMM</name>
<accession>A0A2W4QEZ8</accession>
<evidence type="ECO:0000313" key="3">
    <source>
        <dbReference type="Proteomes" id="UP000249396"/>
    </source>
</evidence>
<comment type="caution">
    <text evidence="2">The sequence shown here is derived from an EMBL/GenBank/DDBJ whole genome shotgun (WGS) entry which is preliminary data.</text>
</comment>
<reference evidence="2 3" key="1">
    <citation type="journal article" date="2018" name="Aquat. Microb. Ecol.">
        <title>Gammaproteobacterial methanotrophs dominate.</title>
        <authorList>
            <person name="Rissanen A.J."/>
            <person name="Saarenheimo J."/>
            <person name="Tiirola M."/>
            <person name="Peura S."/>
            <person name="Aalto S.L."/>
            <person name="Karvinen A."/>
            <person name="Nykanen H."/>
        </authorList>
    </citation>
    <scope>NUCLEOTIDE SEQUENCE [LARGE SCALE GENOMIC DNA]</scope>
    <source>
        <strain evidence="2">AMbin10</strain>
    </source>
</reference>
<proteinExistence type="predicted"/>